<evidence type="ECO:0000256" key="1">
    <source>
        <dbReference type="SAM" id="Phobius"/>
    </source>
</evidence>
<sequence>MNTKKSKLLIIAMLYSIITLYILLSYNIVFAKEAVATFVTYTGQLSPAQLAVYDQIYAHANAYDDSMFTLEQHLTEDDFDLAINYFFYENPELYWLDTSYKYALNASNAVVKLQLNYLISPDDIKSCDALFESKLNAIITQAAALDTPIEQERFIHDYICSNTSYDENAPMNQSAFSALTSPTTVCAGYARAFQIACNRLSIPCYYVTGTSKGINHAWNIVYIDGKYYNVDITWDDVISESQNKPAYDYFNKSDAEFALDHTRSSHSMFLPTCD</sequence>
<keyword evidence="1" id="KW-1133">Transmembrane helix</keyword>
<dbReference type="InterPro" id="IPR038765">
    <property type="entry name" value="Papain-like_cys_pep_sf"/>
</dbReference>
<proteinExistence type="predicted"/>
<dbReference type="SUPFAM" id="SSF54001">
    <property type="entry name" value="Cysteine proteinases"/>
    <property type="match status" value="1"/>
</dbReference>
<feature type="domain" description="Transglutaminase-like" evidence="2">
    <location>
        <begin position="178"/>
        <end position="234"/>
    </location>
</feature>
<feature type="transmembrane region" description="Helical" evidence="1">
    <location>
        <begin position="7"/>
        <end position="29"/>
    </location>
</feature>
<protein>
    <recommendedName>
        <fullName evidence="2">Transglutaminase-like domain-containing protein</fullName>
    </recommendedName>
</protein>
<keyword evidence="1" id="KW-0472">Membrane</keyword>
<dbReference type="SMART" id="SM00460">
    <property type="entry name" value="TGc"/>
    <property type="match status" value="1"/>
</dbReference>
<comment type="caution">
    <text evidence="3">The sequence shown here is derived from an EMBL/GenBank/DDBJ whole genome shotgun (WGS) entry which is preliminary data.</text>
</comment>
<organism evidence="3 4">
    <name type="scientific">Pseudobutyrivibrio ruminis</name>
    <dbReference type="NCBI Taxonomy" id="46206"/>
    <lineage>
        <taxon>Bacteria</taxon>
        <taxon>Bacillati</taxon>
        <taxon>Bacillota</taxon>
        <taxon>Clostridia</taxon>
        <taxon>Lachnospirales</taxon>
        <taxon>Lachnospiraceae</taxon>
        <taxon>Pseudobutyrivibrio</taxon>
    </lineage>
</organism>
<evidence type="ECO:0000313" key="3">
    <source>
        <dbReference type="EMBL" id="MBE5919414.1"/>
    </source>
</evidence>
<evidence type="ECO:0000313" key="4">
    <source>
        <dbReference type="Proteomes" id="UP000766246"/>
    </source>
</evidence>
<dbReference type="Proteomes" id="UP000766246">
    <property type="component" value="Unassembled WGS sequence"/>
</dbReference>
<evidence type="ECO:0000259" key="2">
    <source>
        <dbReference type="SMART" id="SM00460"/>
    </source>
</evidence>
<dbReference type="EMBL" id="SVER01000013">
    <property type="protein sequence ID" value="MBE5919414.1"/>
    <property type="molecule type" value="Genomic_DNA"/>
</dbReference>
<accession>A0A927UBR8</accession>
<dbReference type="Pfam" id="PF01841">
    <property type="entry name" value="Transglut_core"/>
    <property type="match status" value="1"/>
</dbReference>
<dbReference type="PANTHER" id="PTHR46333">
    <property type="entry name" value="CYTOKINESIS PROTEIN 3"/>
    <property type="match status" value="1"/>
</dbReference>
<dbReference type="Gene3D" id="3.10.620.30">
    <property type="match status" value="1"/>
</dbReference>
<name>A0A927UBR8_9FIRM</name>
<dbReference type="InterPro" id="IPR052557">
    <property type="entry name" value="CAP/Cytokinesis_protein"/>
</dbReference>
<dbReference type="PANTHER" id="PTHR46333:SF2">
    <property type="entry name" value="CYTOKINESIS PROTEIN 3"/>
    <property type="match status" value="1"/>
</dbReference>
<dbReference type="AlphaFoldDB" id="A0A927UBR8"/>
<keyword evidence="1" id="KW-0812">Transmembrane</keyword>
<reference evidence="3" key="1">
    <citation type="submission" date="2019-04" db="EMBL/GenBank/DDBJ databases">
        <title>Evolution of Biomass-Degrading Anaerobic Consortia Revealed by Metagenomics.</title>
        <authorList>
            <person name="Peng X."/>
        </authorList>
    </citation>
    <scope>NUCLEOTIDE SEQUENCE</scope>
    <source>
        <strain evidence="3">SIG311</strain>
    </source>
</reference>
<dbReference type="GO" id="GO:0005737">
    <property type="term" value="C:cytoplasm"/>
    <property type="evidence" value="ECO:0007669"/>
    <property type="project" value="TreeGrafter"/>
</dbReference>
<gene>
    <name evidence="3" type="ORF">E7272_06155</name>
</gene>
<dbReference type="InterPro" id="IPR002931">
    <property type="entry name" value="Transglutaminase-like"/>
</dbReference>